<dbReference type="EMBL" id="NXLT01000001">
    <property type="protein sequence ID" value="RDU68374.1"/>
    <property type="molecule type" value="Genomic_DNA"/>
</dbReference>
<keyword evidence="8" id="KW-1185">Reference proteome</keyword>
<feature type="transmembrane region" description="Helical" evidence="5">
    <location>
        <begin position="43"/>
        <end position="62"/>
    </location>
</feature>
<dbReference type="Pfam" id="PF13519">
    <property type="entry name" value="VWA_2"/>
    <property type="match status" value="1"/>
</dbReference>
<keyword evidence="1" id="KW-1003">Cell membrane</keyword>
<dbReference type="InterPro" id="IPR036465">
    <property type="entry name" value="vWFA_dom_sf"/>
</dbReference>
<keyword evidence="2 5" id="KW-0812">Transmembrane</keyword>
<keyword evidence="3 5" id="KW-1133">Transmembrane helix</keyword>
<evidence type="ECO:0000256" key="2">
    <source>
        <dbReference type="ARBA" id="ARBA00022692"/>
    </source>
</evidence>
<dbReference type="RefSeq" id="WP_115570330.1">
    <property type="nucleotide sequence ID" value="NZ_NXLT01000001.1"/>
</dbReference>
<evidence type="ECO:0000256" key="3">
    <source>
        <dbReference type="ARBA" id="ARBA00022989"/>
    </source>
</evidence>
<dbReference type="AlphaFoldDB" id="A0A3D8IUQ3"/>
<sequence>MSFAYPFFWLIFALFVLAWWWLKNTRTRIFVPHLPLIQKQRKSSWLTFLQFAGIACIVGALSKPLLETKHILMPITQSQIALVLDTSFSMEAVDFSHTGENRLEVLKRLSKDFIDNNPYDSILIVAFGEHTIILNALTQDREFLHHIIDSLTLGLAGGKTAINDALARTIYTLIEFDDTQDFQNFVDTTLSNDIKRSIILLTDGFDTHSKMSTAQTIDLAIKTGVRIYPVNISDGGDSQSLEFIAKASGGKAFSALNETDLAKIYQQIGEITPHTIFKPYGYDISVFVLGLGILLLGIWWVRYYGLSIKRR</sequence>
<protein>
    <recommendedName>
        <fullName evidence="6">VWFA domain-containing protein</fullName>
    </recommendedName>
</protein>
<gene>
    <name evidence="7" type="ORF">CQA54_00755</name>
</gene>
<evidence type="ECO:0000313" key="8">
    <source>
        <dbReference type="Proteomes" id="UP000256514"/>
    </source>
</evidence>
<evidence type="ECO:0000259" key="6">
    <source>
        <dbReference type="PROSITE" id="PS50234"/>
    </source>
</evidence>
<dbReference type="InterPro" id="IPR002035">
    <property type="entry name" value="VWF_A"/>
</dbReference>
<feature type="transmembrane region" description="Helical" evidence="5">
    <location>
        <begin position="280"/>
        <end position="301"/>
    </location>
</feature>
<feature type="transmembrane region" description="Helical" evidence="5">
    <location>
        <begin position="6"/>
        <end position="22"/>
    </location>
</feature>
<evidence type="ECO:0000256" key="5">
    <source>
        <dbReference type="SAM" id="Phobius"/>
    </source>
</evidence>
<dbReference type="InterPro" id="IPR050768">
    <property type="entry name" value="UPF0353/GerABKA_families"/>
</dbReference>
<organism evidence="7 8">
    <name type="scientific">Helicobacter equorum</name>
    <dbReference type="NCBI Taxonomy" id="361872"/>
    <lineage>
        <taxon>Bacteria</taxon>
        <taxon>Pseudomonadati</taxon>
        <taxon>Campylobacterota</taxon>
        <taxon>Epsilonproteobacteria</taxon>
        <taxon>Campylobacterales</taxon>
        <taxon>Helicobacteraceae</taxon>
        <taxon>Helicobacter</taxon>
    </lineage>
</organism>
<accession>A0A3D8IUQ3</accession>
<dbReference type="Proteomes" id="UP000256514">
    <property type="component" value="Unassembled WGS sequence"/>
</dbReference>
<dbReference type="SUPFAM" id="SSF53300">
    <property type="entry name" value="vWA-like"/>
    <property type="match status" value="1"/>
</dbReference>
<proteinExistence type="predicted"/>
<evidence type="ECO:0000313" key="7">
    <source>
        <dbReference type="EMBL" id="RDU68374.1"/>
    </source>
</evidence>
<dbReference type="PANTHER" id="PTHR22550:SF5">
    <property type="entry name" value="LEUCINE ZIPPER PROTEIN 4"/>
    <property type="match status" value="1"/>
</dbReference>
<dbReference type="PANTHER" id="PTHR22550">
    <property type="entry name" value="SPORE GERMINATION PROTEIN"/>
    <property type="match status" value="1"/>
</dbReference>
<dbReference type="SMART" id="SM00327">
    <property type="entry name" value="VWA"/>
    <property type="match status" value="1"/>
</dbReference>
<evidence type="ECO:0000256" key="1">
    <source>
        <dbReference type="ARBA" id="ARBA00022475"/>
    </source>
</evidence>
<comment type="caution">
    <text evidence="7">The sequence shown here is derived from an EMBL/GenBank/DDBJ whole genome shotgun (WGS) entry which is preliminary data.</text>
</comment>
<dbReference type="OrthoDB" id="6206554at2"/>
<feature type="domain" description="VWFA" evidence="6">
    <location>
        <begin position="79"/>
        <end position="268"/>
    </location>
</feature>
<name>A0A3D8IUQ3_9HELI</name>
<dbReference type="PROSITE" id="PS50234">
    <property type="entry name" value="VWFA"/>
    <property type="match status" value="1"/>
</dbReference>
<reference evidence="7 8" key="1">
    <citation type="submission" date="2018-04" db="EMBL/GenBank/DDBJ databases">
        <title>Novel Campyloabacter and Helicobacter Species and Strains.</title>
        <authorList>
            <person name="Mannion A.J."/>
            <person name="Shen Z."/>
            <person name="Fox J.G."/>
        </authorList>
    </citation>
    <scope>NUCLEOTIDE SEQUENCE [LARGE SCALE GENOMIC DNA]</scope>
    <source>
        <strain evidence="7 8">MIT 12-6600</strain>
    </source>
</reference>
<keyword evidence="4 5" id="KW-0472">Membrane</keyword>
<evidence type="ECO:0000256" key="4">
    <source>
        <dbReference type="ARBA" id="ARBA00023136"/>
    </source>
</evidence>
<dbReference type="Gene3D" id="3.40.50.410">
    <property type="entry name" value="von Willebrand factor, type A domain"/>
    <property type="match status" value="1"/>
</dbReference>